<keyword evidence="2" id="KW-1185">Reference proteome</keyword>
<dbReference type="AlphaFoldDB" id="A0A4Y3KBX2"/>
<sequence length="86" mass="8500">MPDGFVGAPASGRWSSGSAVVGSGGIVLLGEASSLVGAPVGAVAAGTGSRSRPLTRERSGLRSMIGPTYVTVGSCHRGFGDRLRVA</sequence>
<evidence type="ECO:0000313" key="1">
    <source>
        <dbReference type="EMBL" id="GEA80350.1"/>
    </source>
</evidence>
<name>A0A4Y3KBX2_CELUD</name>
<protein>
    <submittedName>
        <fullName evidence="1">Uncharacterized protein</fullName>
    </submittedName>
</protein>
<reference evidence="1 2" key="1">
    <citation type="submission" date="2019-06" db="EMBL/GenBank/DDBJ databases">
        <title>Whole genome shotgun sequence of Cellulomonas uda NBRC 3747.</title>
        <authorList>
            <person name="Hosoyama A."/>
            <person name="Uohara A."/>
            <person name="Ohji S."/>
            <person name="Ichikawa N."/>
        </authorList>
    </citation>
    <scope>NUCLEOTIDE SEQUENCE [LARGE SCALE GENOMIC DNA]</scope>
    <source>
        <strain evidence="1 2">NBRC 3747</strain>
    </source>
</reference>
<comment type="caution">
    <text evidence="1">The sequence shown here is derived from an EMBL/GenBank/DDBJ whole genome shotgun (WGS) entry which is preliminary data.</text>
</comment>
<proteinExistence type="predicted"/>
<dbReference type="EMBL" id="BJLP01000009">
    <property type="protein sequence ID" value="GEA80350.1"/>
    <property type="molecule type" value="Genomic_DNA"/>
</dbReference>
<evidence type="ECO:0000313" key="2">
    <source>
        <dbReference type="Proteomes" id="UP000315842"/>
    </source>
</evidence>
<gene>
    <name evidence="1" type="ORF">CUD01_07940</name>
</gene>
<dbReference type="Proteomes" id="UP000315842">
    <property type="component" value="Unassembled WGS sequence"/>
</dbReference>
<accession>A0A4Y3KBX2</accession>
<organism evidence="1 2">
    <name type="scientific">Cellulomonas uda</name>
    <dbReference type="NCBI Taxonomy" id="1714"/>
    <lineage>
        <taxon>Bacteria</taxon>
        <taxon>Bacillati</taxon>
        <taxon>Actinomycetota</taxon>
        <taxon>Actinomycetes</taxon>
        <taxon>Micrococcales</taxon>
        <taxon>Cellulomonadaceae</taxon>
        <taxon>Cellulomonas</taxon>
    </lineage>
</organism>